<protein>
    <recommendedName>
        <fullName evidence="3">DUF4062 domain-containing protein</fullName>
    </recommendedName>
</protein>
<gene>
    <name evidence="1" type="ORF">OI25_2959</name>
</gene>
<dbReference type="RefSeq" id="WP_046568662.1">
    <property type="nucleotide sequence ID" value="NZ_CP010026.1"/>
</dbReference>
<dbReference type="GeneID" id="66516894"/>
<dbReference type="Proteomes" id="UP000032614">
    <property type="component" value="Chromosome 1"/>
</dbReference>
<accession>A0AAU8SXX6</accession>
<proteinExistence type="predicted"/>
<evidence type="ECO:0000313" key="2">
    <source>
        <dbReference type="Proteomes" id="UP000032614"/>
    </source>
</evidence>
<name>A0AAU8SXX6_9BURK</name>
<dbReference type="KEGG" id="bfn:OI25_2959"/>
<evidence type="ECO:0000313" key="1">
    <source>
        <dbReference type="EMBL" id="AJZ58938.1"/>
    </source>
</evidence>
<dbReference type="AlphaFoldDB" id="A0AAU8SXX6"/>
<sequence>MSYPATVYKVMIASPSDVVAERNIIREVLQEWNAVNSEKRKIVLLPVGWETHSSPEMGDTPQSIINEQIATTNDLLVGVFWTRVGTPTDKYMSGSVEEIEEHIKASKIAMLYFSSAPVMPDSVDPEQYAKLKEFKDSCKPRGLFEPYADLNDFKDSFYRHIQLKINQHEYFNTGDSSIETSLVLESEQSLQKLSKEAATLLKDAAQDDGQIIHIRHMSGAMIQTNKISYTDDQTPRTLAIWEGAIDELENLGLIRAANAKREIFRLTREGYEMAEIVNP</sequence>
<organism evidence="1 2">
    <name type="scientific">Paraburkholderia fungorum</name>
    <dbReference type="NCBI Taxonomy" id="134537"/>
    <lineage>
        <taxon>Bacteria</taxon>
        <taxon>Pseudomonadati</taxon>
        <taxon>Pseudomonadota</taxon>
        <taxon>Betaproteobacteria</taxon>
        <taxon>Burkholderiales</taxon>
        <taxon>Burkholderiaceae</taxon>
        <taxon>Paraburkholderia</taxon>
    </lineage>
</organism>
<reference evidence="1 2" key="1">
    <citation type="journal article" date="2015" name="Genome Announc.">
        <title>Complete genome sequences for 59 burkholderia isolates, both pathogenic and near neighbor.</title>
        <authorList>
            <person name="Johnson S.L."/>
            <person name="Bishop-Lilly K.A."/>
            <person name="Ladner J.T."/>
            <person name="Daligault H.E."/>
            <person name="Davenport K.W."/>
            <person name="Jaissle J."/>
            <person name="Frey K.G."/>
            <person name="Koroleva G.I."/>
            <person name="Bruce D.C."/>
            <person name="Coyne S.R."/>
            <person name="Broomall S.M."/>
            <person name="Li P.E."/>
            <person name="Teshima H."/>
            <person name="Gibbons H.S."/>
            <person name="Palacios G.F."/>
            <person name="Rosenzweig C.N."/>
            <person name="Redden C.L."/>
            <person name="Xu Y."/>
            <person name="Minogue T.D."/>
            <person name="Chain P.S."/>
        </authorList>
    </citation>
    <scope>NUCLEOTIDE SEQUENCE [LARGE SCALE GENOMIC DNA]</scope>
    <source>
        <strain evidence="1 2">ATCC BAA-463</strain>
    </source>
</reference>
<dbReference type="EMBL" id="CP010026">
    <property type="protein sequence ID" value="AJZ58938.1"/>
    <property type="molecule type" value="Genomic_DNA"/>
</dbReference>
<evidence type="ECO:0008006" key="3">
    <source>
        <dbReference type="Google" id="ProtNLM"/>
    </source>
</evidence>